<dbReference type="Proteomes" id="UP001303902">
    <property type="component" value="Chromosome"/>
</dbReference>
<gene>
    <name evidence="2" type="ORF">QWT69_14220</name>
</gene>
<dbReference type="RefSeq" id="WP_317966706.1">
    <property type="nucleotide sequence ID" value="NZ_CP129118.1"/>
</dbReference>
<feature type="coiled-coil region" evidence="1">
    <location>
        <begin position="68"/>
        <end position="95"/>
    </location>
</feature>
<evidence type="ECO:0000256" key="1">
    <source>
        <dbReference type="SAM" id="Coils"/>
    </source>
</evidence>
<reference evidence="2 3" key="1">
    <citation type="submission" date="2023-06" db="EMBL/GenBank/DDBJ databases">
        <title>Sporosarcina sp. nov., isolated from Korean tranditional fermented seafood 'Jeotgal'.</title>
        <authorList>
            <person name="Yang A.I."/>
            <person name="Shin N.-R."/>
        </authorList>
    </citation>
    <scope>NUCLEOTIDE SEQUENCE [LARGE SCALE GENOMIC DNA]</scope>
    <source>
        <strain evidence="2 3">T2O-4</strain>
    </source>
</reference>
<keyword evidence="3" id="KW-1185">Reference proteome</keyword>
<evidence type="ECO:0000313" key="3">
    <source>
        <dbReference type="Proteomes" id="UP001303902"/>
    </source>
</evidence>
<name>A0ABZ0L3H0_9BACL</name>
<accession>A0ABZ0L3H0</accession>
<sequence length="280" mass="32607">MNLVNEEITHKVFGEGNIVEHKETIITVDFNKDIKKFVYPDAFDEFLTLNNPETAQTFKAIFLKRQQEKEALEKKREDELQIQLLEQQRKDLLKNHRIHESSQIAFWLDEDKQEDIFTDWKISTGTVQSGKNKGQPNSVARLRPNSAGLLTARAADQEETERLILGLFMVDEMFSGNLGEDGIVPTHAEYKIELTEDEAKQMLFWNYYSNKTYPDRTTWNSGKFRYYDNVWTAQILQDIIALKTDEEEINHAKKFLDYFCKMNAIDPTNIPEANGSLRLS</sequence>
<organism evidence="2 3">
    <name type="scientific">Sporosarcina oncorhynchi</name>
    <dbReference type="NCBI Taxonomy" id="3056444"/>
    <lineage>
        <taxon>Bacteria</taxon>
        <taxon>Bacillati</taxon>
        <taxon>Bacillota</taxon>
        <taxon>Bacilli</taxon>
        <taxon>Bacillales</taxon>
        <taxon>Caryophanaceae</taxon>
        <taxon>Sporosarcina</taxon>
    </lineage>
</organism>
<protein>
    <submittedName>
        <fullName evidence="2">Malate synthase</fullName>
    </submittedName>
</protein>
<dbReference type="EMBL" id="CP129118">
    <property type="protein sequence ID" value="WOV87015.1"/>
    <property type="molecule type" value="Genomic_DNA"/>
</dbReference>
<keyword evidence="1" id="KW-0175">Coiled coil</keyword>
<evidence type="ECO:0000313" key="2">
    <source>
        <dbReference type="EMBL" id="WOV87015.1"/>
    </source>
</evidence>
<proteinExistence type="predicted"/>